<dbReference type="Proteomes" id="UP001165190">
    <property type="component" value="Unassembled WGS sequence"/>
</dbReference>
<keyword evidence="3" id="KW-0813">Transport</keyword>
<keyword evidence="5" id="KW-0653">Protein transport</keyword>
<dbReference type="PANTHER" id="PTHR12960:SF0">
    <property type="entry name" value="MRNA EXPORT FACTOR GLE1"/>
    <property type="match status" value="1"/>
</dbReference>
<dbReference type="InterPro" id="IPR038506">
    <property type="entry name" value="GLE1-like_sf"/>
</dbReference>
<dbReference type="GO" id="GO:0031369">
    <property type="term" value="F:translation initiation factor binding"/>
    <property type="evidence" value="ECO:0007669"/>
    <property type="project" value="TreeGrafter"/>
</dbReference>
<dbReference type="OrthoDB" id="420884at2759"/>
<dbReference type="GO" id="GO:0005737">
    <property type="term" value="C:cytoplasm"/>
    <property type="evidence" value="ECO:0007669"/>
    <property type="project" value="TreeGrafter"/>
</dbReference>
<comment type="subcellular location">
    <subcellularLocation>
        <location evidence="1">Nucleus</location>
        <location evidence="1">Nuclear pore complex</location>
    </subcellularLocation>
</comment>
<keyword evidence="6" id="KW-0811">Translocation</keyword>
<evidence type="ECO:0000256" key="4">
    <source>
        <dbReference type="ARBA" id="ARBA00022816"/>
    </source>
</evidence>
<dbReference type="PANTHER" id="PTHR12960">
    <property type="entry name" value="GLE-1-RELATED"/>
    <property type="match status" value="1"/>
</dbReference>
<evidence type="ECO:0000256" key="7">
    <source>
        <dbReference type="ARBA" id="ARBA00023132"/>
    </source>
</evidence>
<evidence type="ECO:0000256" key="5">
    <source>
        <dbReference type="ARBA" id="ARBA00022927"/>
    </source>
</evidence>
<evidence type="ECO:0000256" key="10">
    <source>
        <dbReference type="ARBA" id="ARBA00029983"/>
    </source>
</evidence>
<evidence type="ECO:0000256" key="2">
    <source>
        <dbReference type="ARBA" id="ARBA00011056"/>
    </source>
</evidence>
<dbReference type="GO" id="GO:0015031">
    <property type="term" value="P:protein transport"/>
    <property type="evidence" value="ECO:0007669"/>
    <property type="project" value="UniProtKB-KW"/>
</dbReference>
<feature type="region of interest" description="Disordered" evidence="11">
    <location>
        <begin position="253"/>
        <end position="279"/>
    </location>
</feature>
<dbReference type="Gene3D" id="1.25.40.510">
    <property type="entry name" value="GLE1-like"/>
    <property type="match status" value="1"/>
</dbReference>
<evidence type="ECO:0000256" key="1">
    <source>
        <dbReference type="ARBA" id="ARBA00004567"/>
    </source>
</evidence>
<dbReference type="Pfam" id="PF07817">
    <property type="entry name" value="GLE1"/>
    <property type="match status" value="1"/>
</dbReference>
<dbReference type="GO" id="GO:0016973">
    <property type="term" value="P:poly(A)+ mRNA export from nucleus"/>
    <property type="evidence" value="ECO:0007669"/>
    <property type="project" value="InterPro"/>
</dbReference>
<proteinExistence type="inferred from homology"/>
<keyword evidence="4" id="KW-0509">mRNA transport</keyword>
<accession>A0A9W7MQW3</accession>
<comment type="similarity">
    <text evidence="2">Belongs to the GLE1 family.</text>
</comment>
<evidence type="ECO:0000256" key="11">
    <source>
        <dbReference type="SAM" id="MobiDB-lite"/>
    </source>
</evidence>
<comment type="caution">
    <text evidence="12">The sequence shown here is derived from an EMBL/GenBank/DDBJ whole genome shotgun (WGS) entry which is preliminary data.</text>
</comment>
<feature type="region of interest" description="Disordered" evidence="11">
    <location>
        <begin position="314"/>
        <end position="363"/>
    </location>
</feature>
<dbReference type="EMBL" id="BSYR01000050">
    <property type="protein sequence ID" value="GMJ08215.1"/>
    <property type="molecule type" value="Genomic_DNA"/>
</dbReference>
<evidence type="ECO:0000313" key="13">
    <source>
        <dbReference type="Proteomes" id="UP001165190"/>
    </source>
</evidence>
<dbReference type="GO" id="GO:0044614">
    <property type="term" value="C:nuclear pore cytoplasmic filaments"/>
    <property type="evidence" value="ECO:0007669"/>
    <property type="project" value="TreeGrafter"/>
</dbReference>
<evidence type="ECO:0000256" key="3">
    <source>
        <dbReference type="ARBA" id="ARBA00022448"/>
    </source>
</evidence>
<keyword evidence="8" id="KW-0539">Nucleus</keyword>
<dbReference type="GO" id="GO:0000822">
    <property type="term" value="F:inositol hexakisphosphate binding"/>
    <property type="evidence" value="ECO:0007669"/>
    <property type="project" value="TreeGrafter"/>
</dbReference>
<protein>
    <recommendedName>
        <fullName evidence="9">mRNA export factor GLE1</fullName>
    </recommendedName>
    <alternativeName>
        <fullName evidence="10">Nucleoporin GLE1</fullName>
    </alternativeName>
</protein>
<dbReference type="GO" id="GO:0005543">
    <property type="term" value="F:phospholipid binding"/>
    <property type="evidence" value="ECO:0007669"/>
    <property type="project" value="TreeGrafter"/>
</dbReference>
<dbReference type="InterPro" id="IPR012476">
    <property type="entry name" value="GLE1"/>
</dbReference>
<gene>
    <name evidence="12" type="ORF">HRI_004490700</name>
</gene>
<reference evidence="12" key="1">
    <citation type="submission" date="2023-05" db="EMBL/GenBank/DDBJ databases">
        <title>Genome and transcriptome analyses reveal genes involved in the formation of fine ridges on petal epidermal cells in Hibiscus trionum.</title>
        <authorList>
            <person name="Koshimizu S."/>
            <person name="Masuda S."/>
            <person name="Ishii T."/>
            <person name="Shirasu K."/>
            <person name="Hoshino A."/>
            <person name="Arita M."/>
        </authorList>
    </citation>
    <scope>NUCLEOTIDE SEQUENCE</scope>
    <source>
        <strain evidence="12">Hamamatsu line</strain>
    </source>
</reference>
<organism evidence="12 13">
    <name type="scientific">Hibiscus trionum</name>
    <name type="common">Flower of an hour</name>
    <dbReference type="NCBI Taxonomy" id="183268"/>
    <lineage>
        <taxon>Eukaryota</taxon>
        <taxon>Viridiplantae</taxon>
        <taxon>Streptophyta</taxon>
        <taxon>Embryophyta</taxon>
        <taxon>Tracheophyta</taxon>
        <taxon>Spermatophyta</taxon>
        <taxon>Magnoliopsida</taxon>
        <taxon>eudicotyledons</taxon>
        <taxon>Gunneridae</taxon>
        <taxon>Pentapetalae</taxon>
        <taxon>rosids</taxon>
        <taxon>malvids</taxon>
        <taxon>Malvales</taxon>
        <taxon>Malvaceae</taxon>
        <taxon>Malvoideae</taxon>
        <taxon>Hibiscus</taxon>
    </lineage>
</organism>
<feature type="compositionally biased region" description="Polar residues" evidence="11">
    <location>
        <begin position="339"/>
        <end position="363"/>
    </location>
</feature>
<dbReference type="AlphaFoldDB" id="A0A9W7MQW3"/>
<evidence type="ECO:0000313" key="12">
    <source>
        <dbReference type="EMBL" id="GMJ08215.1"/>
    </source>
</evidence>
<sequence>MDHLNPIHITREEIKSGTTVKKDRNILKKEVVKLQIPCPQSVNGVGLEPDPDWSFRTLLSELDALEKKLNISSSVPLPFTKTKSREFYGEKGTKRTSKAFVMKISDEEFEDSESENEEVRDHDRSLVKVARFNCDEVYFSSSDDDSDDKPCLDIQPYLMNEVGLVESALYELTHEHQLGVKEEIRNAISALETDLTNESEESSSAHTKVEKYREARREVERKFDVQYQRRIAEGLDNHLTAVQRDHELKSQIEERRIRNDAAHEEAKRREKALQEERLRQEKAKAEAEVQAKLKAEEANRIALEAKRIAAKEAAEKEAAKAPKAPTSEVPQTAALGGPNATSSGALIAQSKGSGNDKTNKSQSAGNMLRAADSALNLERERLQKLKELEGINQSLRSSSNEDFGSTERHIARLIRQIRGTKDSVTTKATELVKIFNNPRCPQTISIASFAKKVVSHCESPDSAPFACGHVIILVTSQFPQAMDLLVAELQRACIYTVPKHISYSKSAFESKEAYWKVLGYQEEDGKIESKKDYLKRLESYVRLYGALVQTEVAGRQNVHGLKEGWAWLARFLNALPANIYTAVALNAFLQTAGFGLYRKYKSQFMKLLNIVSENFLNTLRSQEDPELRPITADIQSYLEDKKFLVEPEGRSLQGSLLSSVMVPDSDYQAQSFYQHSRNYF</sequence>
<name>A0A9W7MQW3_HIBTR</name>
<keyword evidence="7" id="KW-0906">Nuclear pore complex</keyword>
<evidence type="ECO:0000256" key="6">
    <source>
        <dbReference type="ARBA" id="ARBA00023010"/>
    </source>
</evidence>
<evidence type="ECO:0000256" key="9">
    <source>
        <dbReference type="ARBA" id="ARBA00026227"/>
    </source>
</evidence>
<evidence type="ECO:0000256" key="8">
    <source>
        <dbReference type="ARBA" id="ARBA00023242"/>
    </source>
</evidence>
<keyword evidence="13" id="KW-1185">Reference proteome</keyword>